<feature type="region of interest" description="Disordered" evidence="1">
    <location>
        <begin position="343"/>
        <end position="375"/>
    </location>
</feature>
<dbReference type="InterPro" id="IPR021109">
    <property type="entry name" value="Peptidase_aspartic_dom_sf"/>
</dbReference>
<dbReference type="eggNOG" id="ENOG502SSM4">
    <property type="taxonomic scope" value="Eukaryota"/>
</dbReference>
<protein>
    <submittedName>
        <fullName evidence="2">Uncharacterized protein</fullName>
    </submittedName>
</protein>
<dbReference type="OMA" id="FANEMIY"/>
<gene>
    <name evidence="2" type="ORF">CONPUDRAFT_77953</name>
</gene>
<evidence type="ECO:0000313" key="2">
    <source>
        <dbReference type="EMBL" id="EIW74681.1"/>
    </source>
</evidence>
<dbReference type="Proteomes" id="UP000053558">
    <property type="component" value="Unassembled WGS sequence"/>
</dbReference>
<dbReference type="AlphaFoldDB" id="R7SET0"/>
<dbReference type="Gene3D" id="2.40.70.10">
    <property type="entry name" value="Acid Proteases"/>
    <property type="match status" value="1"/>
</dbReference>
<accession>R7SET0</accession>
<name>R7SET0_CONPW</name>
<dbReference type="EMBL" id="JH711591">
    <property type="protein sequence ID" value="EIW74681.1"/>
    <property type="molecule type" value="Genomic_DNA"/>
</dbReference>
<feature type="region of interest" description="Disordered" evidence="1">
    <location>
        <begin position="105"/>
        <end position="138"/>
    </location>
</feature>
<organism evidence="2 3">
    <name type="scientific">Coniophora puteana (strain RWD-64-598)</name>
    <name type="common">Brown rot fungus</name>
    <dbReference type="NCBI Taxonomy" id="741705"/>
    <lineage>
        <taxon>Eukaryota</taxon>
        <taxon>Fungi</taxon>
        <taxon>Dikarya</taxon>
        <taxon>Basidiomycota</taxon>
        <taxon>Agaricomycotina</taxon>
        <taxon>Agaricomycetes</taxon>
        <taxon>Agaricomycetidae</taxon>
        <taxon>Boletales</taxon>
        <taxon>Coniophorineae</taxon>
        <taxon>Coniophoraceae</taxon>
        <taxon>Coniophora</taxon>
    </lineage>
</organism>
<dbReference type="RefSeq" id="XP_007775275.1">
    <property type="nucleotide sequence ID" value="XM_007777085.1"/>
</dbReference>
<evidence type="ECO:0000313" key="3">
    <source>
        <dbReference type="Proteomes" id="UP000053558"/>
    </source>
</evidence>
<feature type="compositionally biased region" description="Polar residues" evidence="1">
    <location>
        <begin position="105"/>
        <end position="114"/>
    </location>
</feature>
<sequence length="665" mass="73835">MAILSRHRDAPLSAHAEVATQARWLEIYLDGLHGNRRTLASHVFSVSVAVYLAGSSFVRVATFLICHPSLSTSPILSSSAPTVRQTRSQTTALGISLDLREGVLSESQTTSNDVQPVENAPSPLTDLSDDNESDSDSSCCLREYRRDYDPMSGAIVRQDSPKDLPVLTKGDVTPKVAQEFEDAFRGYVEIKDVDEKKASKQLLRTFRDSAIKDWIATQRATLSALPLDDLFNKIWAHCLPFGWEAKLADEIQSENQGTRKFTKYANHTIRRNTLLSKRPGHLDDDNLRTCLQAHMNSDLKNAIYVHQLPRTLSLTDWVASVHLIETQLEGIMNSLAANYKRTSTARNVPSSSSSHSHSHSHTSSAPRDPDAPKLSKLGDEERRLLNKYEGCLQCRRFFAGHWSRECNNGFPNPATYKTLTEAATIRAIPDDKRDKYKADIERFSKQRKSATVAAILPESSSVFEEAADSSDECVAPLSSPHFFWPCYLDGPLVPSHLRVDALIDHGSHLVLIKSDLVSQLGLRLRRLPKPIDASNVLSGSLSSLSHYVFLSPSSLNLHWTSKKLRAIVVDDLAIPLLLGGPFLSHNRLIIDHELRTCIAKDSTYDILSPPSLNHGTVPKCTPPVPVDYSPIKSSVVSQLKSETAKIRSRLEEHVVTDVNPHISCR</sequence>
<keyword evidence="3" id="KW-1185">Reference proteome</keyword>
<proteinExistence type="predicted"/>
<evidence type="ECO:0000256" key="1">
    <source>
        <dbReference type="SAM" id="MobiDB-lite"/>
    </source>
</evidence>
<dbReference type="OrthoDB" id="2369050at2759"/>
<reference evidence="3" key="1">
    <citation type="journal article" date="2012" name="Science">
        <title>The Paleozoic origin of enzymatic lignin decomposition reconstructed from 31 fungal genomes.</title>
        <authorList>
            <person name="Floudas D."/>
            <person name="Binder M."/>
            <person name="Riley R."/>
            <person name="Barry K."/>
            <person name="Blanchette R.A."/>
            <person name="Henrissat B."/>
            <person name="Martinez A.T."/>
            <person name="Otillar R."/>
            <person name="Spatafora J.W."/>
            <person name="Yadav J.S."/>
            <person name="Aerts A."/>
            <person name="Benoit I."/>
            <person name="Boyd A."/>
            <person name="Carlson A."/>
            <person name="Copeland A."/>
            <person name="Coutinho P.M."/>
            <person name="de Vries R.P."/>
            <person name="Ferreira P."/>
            <person name="Findley K."/>
            <person name="Foster B."/>
            <person name="Gaskell J."/>
            <person name="Glotzer D."/>
            <person name="Gorecki P."/>
            <person name="Heitman J."/>
            <person name="Hesse C."/>
            <person name="Hori C."/>
            <person name="Igarashi K."/>
            <person name="Jurgens J.A."/>
            <person name="Kallen N."/>
            <person name="Kersten P."/>
            <person name="Kohler A."/>
            <person name="Kuees U."/>
            <person name="Kumar T.K.A."/>
            <person name="Kuo A."/>
            <person name="LaButti K."/>
            <person name="Larrondo L.F."/>
            <person name="Lindquist E."/>
            <person name="Ling A."/>
            <person name="Lombard V."/>
            <person name="Lucas S."/>
            <person name="Lundell T."/>
            <person name="Martin R."/>
            <person name="McLaughlin D.J."/>
            <person name="Morgenstern I."/>
            <person name="Morin E."/>
            <person name="Murat C."/>
            <person name="Nagy L.G."/>
            <person name="Nolan M."/>
            <person name="Ohm R.A."/>
            <person name="Patyshakuliyeva A."/>
            <person name="Rokas A."/>
            <person name="Ruiz-Duenas F.J."/>
            <person name="Sabat G."/>
            <person name="Salamov A."/>
            <person name="Samejima M."/>
            <person name="Schmutz J."/>
            <person name="Slot J.C."/>
            <person name="St John F."/>
            <person name="Stenlid J."/>
            <person name="Sun H."/>
            <person name="Sun S."/>
            <person name="Syed K."/>
            <person name="Tsang A."/>
            <person name="Wiebenga A."/>
            <person name="Young D."/>
            <person name="Pisabarro A."/>
            <person name="Eastwood D.C."/>
            <person name="Martin F."/>
            <person name="Cullen D."/>
            <person name="Grigoriev I.V."/>
            <person name="Hibbett D.S."/>
        </authorList>
    </citation>
    <scope>NUCLEOTIDE SEQUENCE [LARGE SCALE GENOMIC DNA]</scope>
    <source>
        <strain evidence="3">RWD-64-598 SS2</strain>
    </source>
</reference>
<dbReference type="CDD" id="cd00303">
    <property type="entry name" value="retropepsin_like"/>
    <property type="match status" value="1"/>
</dbReference>
<dbReference type="KEGG" id="cput:CONPUDRAFT_77953"/>
<dbReference type="GeneID" id="19209684"/>